<feature type="non-terminal residue" evidence="1">
    <location>
        <position position="64"/>
    </location>
</feature>
<evidence type="ECO:0000313" key="1">
    <source>
        <dbReference type="EMBL" id="CAA9994701.1"/>
    </source>
</evidence>
<dbReference type="AlphaFoldDB" id="A0A6H5FZ67"/>
<sequence>MATHDCLTDVNPVHDFSNILTDIDPENKPALMEILKKYSKFFTENLPYTRVKSGEMQIRLLDPS</sequence>
<evidence type="ECO:0000313" key="2">
    <source>
        <dbReference type="Proteomes" id="UP000479000"/>
    </source>
</evidence>
<dbReference type="OrthoDB" id="417598at2759"/>
<gene>
    <name evidence="1" type="ORF">NTEN_LOCUS1517</name>
</gene>
<name>A0A6H5FZ67_9HEMI</name>
<keyword evidence="2" id="KW-1185">Reference proteome</keyword>
<reference evidence="1 2" key="1">
    <citation type="submission" date="2020-02" db="EMBL/GenBank/DDBJ databases">
        <authorList>
            <person name="Ferguson B K."/>
        </authorList>
    </citation>
    <scope>NUCLEOTIDE SEQUENCE [LARGE SCALE GENOMIC DNA]</scope>
</reference>
<dbReference type="EMBL" id="CADCXU010002379">
    <property type="protein sequence ID" value="CAA9994701.1"/>
    <property type="molecule type" value="Genomic_DNA"/>
</dbReference>
<protein>
    <submittedName>
        <fullName evidence="1">Uncharacterized protein</fullName>
    </submittedName>
</protein>
<accession>A0A6H5FZ67</accession>
<proteinExistence type="predicted"/>
<organism evidence="1 2">
    <name type="scientific">Nesidiocoris tenuis</name>
    <dbReference type="NCBI Taxonomy" id="355587"/>
    <lineage>
        <taxon>Eukaryota</taxon>
        <taxon>Metazoa</taxon>
        <taxon>Ecdysozoa</taxon>
        <taxon>Arthropoda</taxon>
        <taxon>Hexapoda</taxon>
        <taxon>Insecta</taxon>
        <taxon>Pterygota</taxon>
        <taxon>Neoptera</taxon>
        <taxon>Paraneoptera</taxon>
        <taxon>Hemiptera</taxon>
        <taxon>Heteroptera</taxon>
        <taxon>Panheteroptera</taxon>
        <taxon>Cimicomorpha</taxon>
        <taxon>Miridae</taxon>
        <taxon>Dicyphina</taxon>
        <taxon>Nesidiocoris</taxon>
    </lineage>
</organism>
<dbReference type="Proteomes" id="UP000479000">
    <property type="component" value="Unassembled WGS sequence"/>
</dbReference>